<name>L0RD06_9BACT</name>
<reference evidence="2 3" key="1">
    <citation type="submission" date="2012-10" db="EMBL/GenBank/DDBJ databases">
        <authorList>
            <person name="Genoscope - CEA"/>
        </authorList>
    </citation>
    <scope>NUCLEOTIDE SEQUENCE [LARGE SCALE GENOMIC DNA]</scope>
    <source>
        <strain evidence="3">AM13 / DSM 14728</strain>
    </source>
</reference>
<keyword evidence="3" id="KW-1185">Reference proteome</keyword>
<dbReference type="Gene3D" id="3.40.250.10">
    <property type="entry name" value="Rhodanese-like domain"/>
    <property type="match status" value="1"/>
</dbReference>
<dbReference type="eggNOG" id="COG0607">
    <property type="taxonomic scope" value="Bacteria"/>
</dbReference>
<evidence type="ECO:0000259" key="1">
    <source>
        <dbReference type="PROSITE" id="PS50206"/>
    </source>
</evidence>
<proteinExistence type="predicted"/>
<dbReference type="HOGENOM" id="CLU_089574_8_1_7"/>
<evidence type="ECO:0000313" key="2">
    <source>
        <dbReference type="EMBL" id="CCO24668.1"/>
    </source>
</evidence>
<dbReference type="PATRIC" id="fig|1121451.3.peg.2618"/>
<dbReference type="RefSeq" id="WP_015337268.1">
    <property type="nucleotide sequence ID" value="NC_020055.1"/>
</dbReference>
<dbReference type="Proteomes" id="UP000010808">
    <property type="component" value="Chromosome"/>
</dbReference>
<dbReference type="AlphaFoldDB" id="L0RD06"/>
<dbReference type="Pfam" id="PF00581">
    <property type="entry name" value="Rhodanese"/>
    <property type="match status" value="1"/>
</dbReference>
<dbReference type="KEGG" id="dhy:DESAM_22401"/>
<dbReference type="OrthoDB" id="9789348at2"/>
<dbReference type="PANTHER" id="PTHR43031:SF1">
    <property type="entry name" value="PYRIDINE NUCLEOTIDE-DISULPHIDE OXIDOREDUCTASE"/>
    <property type="match status" value="1"/>
</dbReference>
<sequence length="156" mass="16745">MKFGKKTAFLAKVFFICALSAVLAVGFNMVRPAPYTFAELSSPEPQGIAEIDTIAMLEAYDSGNVVVVDARSDMDYGMGHVPGSLNIPSWAIGDELEAMAAQIEQGKPIIIYCDGLSCGKSMIVAKKLVEKGFRDVSVYTDGIDGWLSAGRDLEVN</sequence>
<dbReference type="InterPro" id="IPR050229">
    <property type="entry name" value="GlpE_sulfurtransferase"/>
</dbReference>
<dbReference type="CDD" id="cd00158">
    <property type="entry name" value="RHOD"/>
    <property type="match status" value="1"/>
</dbReference>
<dbReference type="InterPro" id="IPR001763">
    <property type="entry name" value="Rhodanese-like_dom"/>
</dbReference>
<feature type="domain" description="Rhodanese" evidence="1">
    <location>
        <begin position="61"/>
        <end position="155"/>
    </location>
</feature>
<dbReference type="InterPro" id="IPR036873">
    <property type="entry name" value="Rhodanese-like_dom_sf"/>
</dbReference>
<evidence type="ECO:0000313" key="3">
    <source>
        <dbReference type="Proteomes" id="UP000010808"/>
    </source>
</evidence>
<dbReference type="EMBL" id="FO203522">
    <property type="protein sequence ID" value="CCO24668.1"/>
    <property type="molecule type" value="Genomic_DNA"/>
</dbReference>
<organism evidence="2 3">
    <name type="scientific">Maridesulfovibrio hydrothermalis AM13 = DSM 14728</name>
    <dbReference type="NCBI Taxonomy" id="1121451"/>
    <lineage>
        <taxon>Bacteria</taxon>
        <taxon>Pseudomonadati</taxon>
        <taxon>Thermodesulfobacteriota</taxon>
        <taxon>Desulfovibrionia</taxon>
        <taxon>Desulfovibrionales</taxon>
        <taxon>Desulfovibrionaceae</taxon>
        <taxon>Maridesulfovibrio</taxon>
    </lineage>
</organism>
<protein>
    <submittedName>
        <fullName evidence="2">Rhodanese domain protein</fullName>
    </submittedName>
</protein>
<accession>L0RD06</accession>
<dbReference type="PANTHER" id="PTHR43031">
    <property type="entry name" value="FAD-DEPENDENT OXIDOREDUCTASE"/>
    <property type="match status" value="1"/>
</dbReference>
<dbReference type="SMART" id="SM00450">
    <property type="entry name" value="RHOD"/>
    <property type="match status" value="1"/>
</dbReference>
<dbReference type="PROSITE" id="PS50206">
    <property type="entry name" value="RHODANESE_3"/>
    <property type="match status" value="1"/>
</dbReference>
<dbReference type="STRING" id="1121451.DESAM_22401"/>
<dbReference type="SUPFAM" id="SSF52821">
    <property type="entry name" value="Rhodanese/Cell cycle control phosphatase"/>
    <property type="match status" value="1"/>
</dbReference>
<gene>
    <name evidence="2" type="ORF">DESAM_22401</name>
</gene>